<feature type="coiled-coil region" evidence="1">
    <location>
        <begin position="751"/>
        <end position="778"/>
    </location>
</feature>
<name>A0A6U0L338_9EUKA</name>
<organism evidence="4">
    <name type="scientific">Percolomonas cosmopolitus</name>
    <dbReference type="NCBI Taxonomy" id="63605"/>
    <lineage>
        <taxon>Eukaryota</taxon>
        <taxon>Discoba</taxon>
        <taxon>Heterolobosea</taxon>
        <taxon>Tetramitia</taxon>
        <taxon>Eutetramitia</taxon>
        <taxon>Percolomonadidae</taxon>
        <taxon>Percolomonas</taxon>
    </lineage>
</organism>
<dbReference type="InterPro" id="IPR019734">
    <property type="entry name" value="TPR_rpt"/>
</dbReference>
<dbReference type="EMBL" id="HBGD01007167">
    <property type="protein sequence ID" value="CAD9082747.1"/>
    <property type="molecule type" value="Transcribed_RNA"/>
</dbReference>
<keyword evidence="1" id="KW-0175">Coiled coil</keyword>
<evidence type="ECO:0000313" key="4">
    <source>
        <dbReference type="EMBL" id="CAD9082747.1"/>
    </source>
</evidence>
<dbReference type="EMBL" id="HBGD01007166">
    <property type="protein sequence ID" value="CAD9082746.1"/>
    <property type="molecule type" value="Transcribed_RNA"/>
</dbReference>
<dbReference type="SUPFAM" id="SSF48452">
    <property type="entry name" value="TPR-like"/>
    <property type="match status" value="2"/>
</dbReference>
<reference evidence="4" key="1">
    <citation type="submission" date="2021-01" db="EMBL/GenBank/DDBJ databases">
        <authorList>
            <person name="Corre E."/>
            <person name="Pelletier E."/>
            <person name="Niang G."/>
            <person name="Scheremetjew M."/>
            <person name="Finn R."/>
            <person name="Kale V."/>
            <person name="Holt S."/>
            <person name="Cochrane G."/>
            <person name="Meng A."/>
            <person name="Brown T."/>
            <person name="Cohen L."/>
        </authorList>
    </citation>
    <scope>NUCLEOTIDE SEQUENCE</scope>
    <source>
        <strain evidence="4">WS</strain>
    </source>
</reference>
<dbReference type="InterPro" id="IPR011990">
    <property type="entry name" value="TPR-like_helical_dom_sf"/>
</dbReference>
<gene>
    <name evidence="3" type="ORF">PCOS0759_LOCUS5986</name>
    <name evidence="4" type="ORF">PCOS0759_LOCUS5987</name>
</gene>
<dbReference type="Gene3D" id="1.25.40.10">
    <property type="entry name" value="Tetratricopeptide repeat domain"/>
    <property type="match status" value="1"/>
</dbReference>
<sequence>MSSVEKITALIKARLDYAIKMAYNKSFAEGKLAEAEKYKAQLLDKFPDDPEALEYINNIYPSLVTDANKAIVDYHKQKDIDAATRKLESSWKNFERDMDRFPDRAEKELDKIQGEVLDVFRSYDILDVVRTWEDKAKQGKKTLTEAGLRRELQKASESTKTPFSMANTELSRGRPDQVERYLEEALKVFQRNFEENSSFDDMDQELVEEYREQFYSRYMGTKLELTQLIVKQALKKDGDNMITNLSHAKMYFDRNQSQAQEYYERALNSFEEFSQNPEYAEHPMTPEYLEKFDTKRREYEEFAAGQILKKKVRDMTNSCLQSFSTASAYLLSSPGRALEYAEKGKELADEISRDEELASLPEIAEFFGKYQTKLSEFESKYEKQIVGDLMRKAKSSVHVALSSAKAYRHDFARQMDYISTGRDLLMEIQTGTDSDLLMKQTEMQEFVNTTTEEVDALELEIQDKIAEHEARQCINDVSLRLTWCKGAISGHNFQKAKECLEEAEDLKSSLENFASIAERDSVKEYLVKYADEKPALEKEISDKIFANELRDAKNAVTTSLAGLSGSKQRQEFARAMEVLDAAQDKVLHLEVTFPEAAKEFIDEYSQKIDTEREDIQELIVQNEVKEALGKISTNLNNAKTYLDSHRPSQAMGYLEQAVDAKSDLEFSHLAERPEVEKFLAEFDEKEIAFREDFAERESKQKIRELISNAKGALQNARTYFSSHNFERSKEYMEKARDIQVDIVSDPEVSSLKQMTEFLDQFEKDLNSFDEECQAKLAEEGAKQKMSAITSKLSNARGYFPNHASQSLNYLTEAKDALDDIRFDSTANVPDTWVEEMDQKIADFEAEYNATILSGEIKKAKDLIETNLRNSDGYIKSSKQTALGFLEKAEDALSVFITSYPAETDFISDIGSNIKKKQQDIVQLMQKEEIKTKKDSVRTVLGSAKAYITSHREAQALQMLQTVLDKAIDLEVYPEEKTFVESINKEVENLQNSIMETAFNEEIKRKAEKANLLLSNASLYMDRSQKDRAVDYLQQAEDAAYELADEKYIKMESVDSFFTSFNAKLNELKEKFNTILYGQEVKKAKEDILTALSNSKVYFKSKRYDQALEYLNQCKEKFDDFSSNENFINEGTFVSETQLAIEEFDSSFTETVYKNQVNSAIKKLDHELQQAQNFLKYSAFDRALSSYEKVSVEVQNLEQYASHSLAKERLERYTKDKEAFETEYAEKAMRKEANKFSSNLRSILHVGKTMLVNQFTAKVLEQLSKAEEEVNGASEILKTLPEVQASITELDAFKKQVASELLTGEADRALRKAQRDMDKLNVFLQRGLKKQASELFKTSFVDDHRALLEERSTLAALDNVQAFRVQVESVATNLQLDLKTLLAPKDASKGKKVSGDVLFGEVAAFSEIRLETIAMSTSISSKVFNAVKKYNTEAGKTNQLMRKFLRETKELNLPAGESISRLYSYEDLSRYLKNVKQAAESIPDDAKDDENAKVVLTQADKYAQWVEQVHAQVKQVETRQRALAVVSSHLHLAKVLLEKGEEYTVGGTIPAQTTINERTGNDFINLKLCDYELLMEAYLKSQEGKRSTARYAEEFTGFPQETFDKELDEIAQKALKLHVRHCMRGFTVVSTEKREVYMRALRRFPLARKYALRELMEQKYNNYVYDITLLPSDKNYLFDDPFAGQTISDAFEEKDEDYSPAYELITPADPSVPEEHRPHESENPLYWSKIKEQHCGEIIFSKNTIEKNEKREEVLTNEFVYGQDEIHARAIWRNSINNFAIAKEKSSGKFLYPPARNTLVSGTGSHAFSTELLFFVKIDGNRVEVNERYGAFFYDEERKTSAKEPGSQIDFYAWNQSMKVFVLKNAIDFSGHYETNSVCRFNRELARLAPGKHEVEIEMCYLIRATNGNRSANKPVFPTFTSKISQPISKGSFTVTIPKGAKMINLLPKRTSPLPNAAQIEQATLKMLQESPSWGKRAPKTENIVTTWATSEIYVSRRHWLTEVPIQWGTNFNALIYRNPELGWRKEELAIFTLSTYSEQEKKQIPPCIGVGVGGNITFEPDFLPEDVLKGVNRYSGHYTDVYKGLTDEDKKRYFEQPWAES</sequence>
<protein>
    <submittedName>
        <fullName evidence="4">Uncharacterized protein</fullName>
    </submittedName>
</protein>
<feature type="region of interest" description="Disordered" evidence="2">
    <location>
        <begin position="152"/>
        <end position="176"/>
    </location>
</feature>
<evidence type="ECO:0000313" key="3">
    <source>
        <dbReference type="EMBL" id="CAD9082746.1"/>
    </source>
</evidence>
<accession>A0A6U0L338</accession>
<proteinExistence type="predicted"/>
<feature type="compositionally biased region" description="Polar residues" evidence="2">
    <location>
        <begin position="155"/>
        <end position="170"/>
    </location>
</feature>
<evidence type="ECO:0000256" key="1">
    <source>
        <dbReference type="SAM" id="Coils"/>
    </source>
</evidence>
<dbReference type="SMART" id="SM00028">
    <property type="entry name" value="TPR"/>
    <property type="match status" value="5"/>
</dbReference>
<evidence type="ECO:0000256" key="2">
    <source>
        <dbReference type="SAM" id="MobiDB-lite"/>
    </source>
</evidence>